<protein>
    <submittedName>
        <fullName evidence="3">Aminopeptidase P family protein</fullName>
    </submittedName>
</protein>
<dbReference type="PANTHER" id="PTHR46112">
    <property type="entry name" value="AMINOPEPTIDASE"/>
    <property type="match status" value="1"/>
</dbReference>
<dbReference type="Pfam" id="PF01321">
    <property type="entry name" value="Creatinase_N"/>
    <property type="match status" value="1"/>
</dbReference>
<dbReference type="InterPro" id="IPR000587">
    <property type="entry name" value="Creatinase_N"/>
</dbReference>
<keyword evidence="3" id="KW-0645">Protease</keyword>
<dbReference type="InterPro" id="IPR050659">
    <property type="entry name" value="Peptidase_M24B"/>
</dbReference>
<feature type="domain" description="Peptidase M24" evidence="1">
    <location>
        <begin position="172"/>
        <end position="376"/>
    </location>
</feature>
<dbReference type="InterPro" id="IPR000994">
    <property type="entry name" value="Pept_M24"/>
</dbReference>
<dbReference type="GO" id="GO:0004177">
    <property type="term" value="F:aminopeptidase activity"/>
    <property type="evidence" value="ECO:0007669"/>
    <property type="project" value="UniProtKB-KW"/>
</dbReference>
<keyword evidence="3" id="KW-0378">Hydrolase</keyword>
<evidence type="ECO:0000313" key="3">
    <source>
        <dbReference type="EMBL" id="QDC25706.1"/>
    </source>
</evidence>
<dbReference type="SUPFAM" id="SSF53092">
    <property type="entry name" value="Creatinase/prolidase N-terminal domain"/>
    <property type="match status" value="1"/>
</dbReference>
<dbReference type="Gene3D" id="3.90.230.10">
    <property type="entry name" value="Creatinase/methionine aminopeptidase superfamily"/>
    <property type="match status" value="1"/>
</dbReference>
<evidence type="ECO:0000313" key="4">
    <source>
        <dbReference type="Proteomes" id="UP000314616"/>
    </source>
</evidence>
<name>A0A5B8CC23_9MICO</name>
<dbReference type="AlphaFoldDB" id="A0A5B8CC23"/>
<organism evidence="3 4">
    <name type="scientific">Georgenia yuyongxinii</name>
    <dbReference type="NCBI Taxonomy" id="2589797"/>
    <lineage>
        <taxon>Bacteria</taxon>
        <taxon>Bacillati</taxon>
        <taxon>Actinomycetota</taxon>
        <taxon>Actinomycetes</taxon>
        <taxon>Micrococcales</taxon>
        <taxon>Bogoriellaceae</taxon>
        <taxon>Georgenia</taxon>
    </lineage>
</organism>
<sequence length="392" mass="42221">MTASTTNIATGTGLEKSLVFPREEYAARMARTRAAMAEQGIDTLVVMGPEDLYYLTGYRSMGFFAWQALIVRADGTPVMLSRDLERRIYLNNSWAEEYLAYDDHQDPVTTFVGLLHDLGAQTGRIGIPSSGLSISANDVARLARELPGATWHDTTTLLPGLRLVKSELEIAKIRQAAEFTRIGMHAAVEACVVGNTENDVAAACLDAMIRAGSEDPSLGPLVGAGFRAPFGHAAWERTRLGDGDLIFIECGGAMNRYHAGAMRTVALGRMDDTRRRLEAASRDGLNAGLAALKPGATSGEVDAAARAAVEKHGLGEYFNHRSGYSIGLGFRTWIEGMSLRPHDDTVITEGMVLHVVPALSDDVTMMAISETALVTAGGAEPLVNLEKQVWVR</sequence>
<dbReference type="OrthoDB" id="9761809at2"/>
<dbReference type="Gene3D" id="3.40.350.10">
    <property type="entry name" value="Creatinase/prolidase N-terminal domain"/>
    <property type="match status" value="1"/>
</dbReference>
<dbReference type="SUPFAM" id="SSF55920">
    <property type="entry name" value="Creatinase/aminopeptidase"/>
    <property type="match status" value="1"/>
</dbReference>
<proteinExistence type="predicted"/>
<dbReference type="Pfam" id="PF00557">
    <property type="entry name" value="Peptidase_M24"/>
    <property type="match status" value="1"/>
</dbReference>
<accession>A0A5B8CC23</accession>
<dbReference type="CDD" id="cd01066">
    <property type="entry name" value="APP_MetAP"/>
    <property type="match status" value="1"/>
</dbReference>
<dbReference type="EMBL" id="CP040915">
    <property type="protein sequence ID" value="QDC25706.1"/>
    <property type="molecule type" value="Genomic_DNA"/>
</dbReference>
<evidence type="ECO:0000259" key="2">
    <source>
        <dbReference type="Pfam" id="PF01321"/>
    </source>
</evidence>
<dbReference type="PANTHER" id="PTHR46112:SF2">
    <property type="entry name" value="XAA-PRO AMINOPEPTIDASE P-RELATED"/>
    <property type="match status" value="1"/>
</dbReference>
<dbReference type="RefSeq" id="WP_139929956.1">
    <property type="nucleotide sequence ID" value="NZ_CP040915.1"/>
</dbReference>
<dbReference type="InterPro" id="IPR036005">
    <property type="entry name" value="Creatinase/aminopeptidase-like"/>
</dbReference>
<feature type="domain" description="Creatinase N-terminal" evidence="2">
    <location>
        <begin position="28"/>
        <end position="164"/>
    </location>
</feature>
<reference evidence="3 4" key="1">
    <citation type="submission" date="2019-05" db="EMBL/GenBank/DDBJ databases">
        <title>Georgenia *** sp. nov., and Georgenia *** sp. nov., isolated from the intestinal contents of plateau pika (Ochotona curzoniae) in the Qinghai-Tibet plateau of China.</title>
        <authorList>
            <person name="Tian Z."/>
        </authorList>
    </citation>
    <scope>NUCLEOTIDE SEQUENCE [LARGE SCALE GENOMIC DNA]</scope>
    <source>
        <strain evidence="3 4">Z443</strain>
    </source>
</reference>
<evidence type="ECO:0000259" key="1">
    <source>
        <dbReference type="Pfam" id="PF00557"/>
    </source>
</evidence>
<gene>
    <name evidence="3" type="ORF">FE374_14790</name>
</gene>
<keyword evidence="3" id="KW-0031">Aminopeptidase</keyword>
<dbReference type="Proteomes" id="UP000314616">
    <property type="component" value="Chromosome"/>
</dbReference>
<dbReference type="KEGG" id="gyu:FE374_14790"/>
<dbReference type="InterPro" id="IPR029149">
    <property type="entry name" value="Creatin/AminoP/Spt16_N"/>
</dbReference>